<proteinExistence type="predicted"/>
<dbReference type="EMBL" id="HACG01030070">
    <property type="protein sequence ID" value="CEK76935.1"/>
    <property type="molecule type" value="Transcribed_RNA"/>
</dbReference>
<protein>
    <submittedName>
        <fullName evidence="2">Uncharacterized protein</fullName>
    </submittedName>
</protein>
<gene>
    <name evidence="2" type="primary">ORF102225</name>
</gene>
<reference evidence="2" key="1">
    <citation type="submission" date="2014-12" db="EMBL/GenBank/DDBJ databases">
        <title>Insight into the proteome of Arion vulgaris.</title>
        <authorList>
            <person name="Aradska J."/>
            <person name="Bulat T."/>
            <person name="Smidak R."/>
            <person name="Sarate P."/>
            <person name="Gangsoo J."/>
            <person name="Sialana F."/>
            <person name="Bilban M."/>
            <person name="Lubec G."/>
        </authorList>
    </citation>
    <scope>NUCLEOTIDE SEQUENCE</scope>
    <source>
        <tissue evidence="2">Skin</tissue>
    </source>
</reference>
<keyword evidence="1" id="KW-0812">Transmembrane</keyword>
<keyword evidence="1" id="KW-0472">Membrane</keyword>
<evidence type="ECO:0000313" key="2">
    <source>
        <dbReference type="EMBL" id="CEK76935.1"/>
    </source>
</evidence>
<sequence>GSLDNCIITKDNRLIKLDPILFECKRNNSFIARFKRQLGFSSQSLACSKSSIQGIPSIVIDAVQKDLNKSTAVPIYKPNGIKPHENFSQSQLIMKRGSLPDGYILKSSSPVTNGSVPVINGFVKINGVVKTRSCDVIPSAENLWLEESNDDDINFKVEQTGGMMSVSRSASDLESMSFPSSSLEGSVISIQVIENGNSDFGNTRNVRYRSNHSMANSYTSQLTSSKASYVTGSVLSIPQMQDEHDLNRRQSMFWKCCQILCDMFDIRLMLNPIFALLVLSSFVTLLAFYVPFFYLPSKGEQVGMSKAQQLFFYPLWESPTLSADSYVVGWRTGHG</sequence>
<keyword evidence="1" id="KW-1133">Transmembrane helix</keyword>
<dbReference type="AlphaFoldDB" id="A0A0B7AAH6"/>
<feature type="non-terminal residue" evidence="2">
    <location>
        <position position="1"/>
    </location>
</feature>
<organism evidence="2">
    <name type="scientific">Arion vulgaris</name>
    <dbReference type="NCBI Taxonomy" id="1028688"/>
    <lineage>
        <taxon>Eukaryota</taxon>
        <taxon>Metazoa</taxon>
        <taxon>Spiralia</taxon>
        <taxon>Lophotrochozoa</taxon>
        <taxon>Mollusca</taxon>
        <taxon>Gastropoda</taxon>
        <taxon>Heterobranchia</taxon>
        <taxon>Euthyneura</taxon>
        <taxon>Panpulmonata</taxon>
        <taxon>Eupulmonata</taxon>
        <taxon>Stylommatophora</taxon>
        <taxon>Helicina</taxon>
        <taxon>Arionoidea</taxon>
        <taxon>Arionidae</taxon>
        <taxon>Arion</taxon>
    </lineage>
</organism>
<accession>A0A0B7AAH6</accession>
<feature type="transmembrane region" description="Helical" evidence="1">
    <location>
        <begin position="273"/>
        <end position="295"/>
    </location>
</feature>
<name>A0A0B7AAH6_9EUPU</name>
<evidence type="ECO:0000256" key="1">
    <source>
        <dbReference type="SAM" id="Phobius"/>
    </source>
</evidence>